<evidence type="ECO:0000313" key="1">
    <source>
        <dbReference type="EMBL" id="KEP68340.1"/>
    </source>
</evidence>
<evidence type="ECO:0000313" key="2">
    <source>
        <dbReference type="Proteomes" id="UP000027725"/>
    </source>
</evidence>
<protein>
    <submittedName>
        <fullName evidence="1">Uncharacterized protein</fullName>
    </submittedName>
</protein>
<name>A0A074TDV8_9RHOB</name>
<sequence>MTHLVRAVPGRSLVYDGPCLCALCKERTGGDWVERAITPAPQEEGIQAARLCQGAALFERKDRLGEALRRIGVFERNGPTSPPSCPVF</sequence>
<organism evidence="1 2">
    <name type="scientific">Thioclava dalianensis</name>
    <dbReference type="NCBI Taxonomy" id="1185766"/>
    <lineage>
        <taxon>Bacteria</taxon>
        <taxon>Pseudomonadati</taxon>
        <taxon>Pseudomonadota</taxon>
        <taxon>Alphaproteobacteria</taxon>
        <taxon>Rhodobacterales</taxon>
        <taxon>Paracoccaceae</taxon>
        <taxon>Thioclava</taxon>
    </lineage>
</organism>
<dbReference type="EMBL" id="JHEH01000036">
    <property type="protein sequence ID" value="KEP68340.1"/>
    <property type="molecule type" value="Genomic_DNA"/>
</dbReference>
<keyword evidence="2" id="KW-1185">Reference proteome</keyword>
<dbReference type="Proteomes" id="UP000027725">
    <property type="component" value="Unassembled WGS sequence"/>
</dbReference>
<comment type="caution">
    <text evidence="1">The sequence shown here is derived from an EMBL/GenBank/DDBJ whole genome shotgun (WGS) entry which is preliminary data.</text>
</comment>
<reference evidence="1 2" key="1">
    <citation type="submission" date="2014-03" db="EMBL/GenBank/DDBJ databases">
        <title>The draft genome sequence of Thioclava dalianensis DLFJ1-1.</title>
        <authorList>
            <person name="Lai Q."/>
            <person name="Shao Z."/>
        </authorList>
    </citation>
    <scope>NUCLEOTIDE SEQUENCE [LARGE SCALE GENOMIC DNA]</scope>
    <source>
        <strain evidence="1 2">DLFJ1-1</strain>
    </source>
</reference>
<gene>
    <name evidence="1" type="ORF">DL1_12300</name>
</gene>
<dbReference type="AlphaFoldDB" id="A0A074TDV8"/>
<proteinExistence type="predicted"/>
<accession>A0A074TDV8</accession>